<proteinExistence type="predicted"/>
<sequence length="70" mass="7405">MAQFAQAGVTPALARECSVVLGREDARRGGALEPIEPNILAWRRADPLGRRLAQIPSVGPIVATALVMKA</sequence>
<dbReference type="Proteomes" id="UP000468531">
    <property type="component" value="Unassembled WGS sequence"/>
</dbReference>
<name>A0A6P1BY55_9BRAD</name>
<dbReference type="AlphaFoldDB" id="A0A6P1BY55"/>
<dbReference type="EMBL" id="VKHP01000722">
    <property type="protein sequence ID" value="NEV03114.1"/>
    <property type="molecule type" value="Genomic_DNA"/>
</dbReference>
<evidence type="ECO:0000313" key="1">
    <source>
        <dbReference type="EMBL" id="NEV03114.1"/>
    </source>
</evidence>
<organism evidence="1 2">
    <name type="scientific">Bradyrhizobium uaiense</name>
    <dbReference type="NCBI Taxonomy" id="2594946"/>
    <lineage>
        <taxon>Bacteria</taxon>
        <taxon>Pseudomonadati</taxon>
        <taxon>Pseudomonadota</taxon>
        <taxon>Alphaproteobacteria</taxon>
        <taxon>Hyphomicrobiales</taxon>
        <taxon>Nitrobacteraceae</taxon>
        <taxon>Bradyrhizobium</taxon>
    </lineage>
</organism>
<keyword evidence="2" id="KW-1185">Reference proteome</keyword>
<accession>A0A6P1BY55</accession>
<reference evidence="1 2" key="1">
    <citation type="journal article" date="2020" name="Arch. Microbiol.">
        <title>Bradyrhizobium uaiense sp. nov., a new highly efficient cowpea symbiont.</title>
        <authorList>
            <person name="Cabral Michel D."/>
            <person name="Azarias Guimaraes A."/>
            <person name="Martins da Costa E."/>
            <person name="Soares de Carvalho T."/>
            <person name="Balsanelli E."/>
            <person name="Willems A."/>
            <person name="Maltempi de Souza E."/>
            <person name="de Souza Moreira F.M."/>
        </authorList>
    </citation>
    <scope>NUCLEOTIDE SEQUENCE [LARGE SCALE GENOMIC DNA]</scope>
    <source>
        <strain evidence="1 2">UFLA 03-164</strain>
    </source>
</reference>
<evidence type="ECO:0000313" key="2">
    <source>
        <dbReference type="Proteomes" id="UP000468531"/>
    </source>
</evidence>
<gene>
    <name evidence="1" type="ORF">FNJ47_47615</name>
</gene>
<feature type="non-terminal residue" evidence="1">
    <location>
        <position position="70"/>
    </location>
</feature>
<comment type="caution">
    <text evidence="1">The sequence shown here is derived from an EMBL/GenBank/DDBJ whole genome shotgun (WGS) entry which is preliminary data.</text>
</comment>
<protein>
    <submittedName>
        <fullName evidence="1">IS110 family transposase</fullName>
    </submittedName>
</protein>